<proteinExistence type="predicted"/>
<evidence type="ECO:0000313" key="2">
    <source>
        <dbReference type="Proteomes" id="UP000662747"/>
    </source>
</evidence>
<reference evidence="1 2" key="1">
    <citation type="submission" date="2021-02" db="EMBL/GenBank/DDBJ databases">
        <title>De Novo genome assembly of isolated myxobacteria.</title>
        <authorList>
            <person name="Stevens D.C."/>
        </authorList>
    </citation>
    <scope>NUCLEOTIDE SEQUENCE [LARGE SCALE GENOMIC DNA]</scope>
    <source>
        <strain evidence="2">SCPEA02</strain>
    </source>
</reference>
<sequence length="175" mass="18920">MTVVTQKAGAPVTPEGVLQQILCECHQKIQPKEGDTCASLGEAKHECCDKAIQNHKAPPHIDGERGYASDGTRLSQSRAQLKASGTSLKGTLWPDACSTDAAGNPTQFFDFKFVCPGGTQFYDRKTGEVRFSRGKGNPGADFYFPAGKSQYDRYLALSEKLGMTQPPKPLTSQSC</sequence>
<protein>
    <submittedName>
        <fullName evidence="1">Uncharacterized protein</fullName>
    </submittedName>
</protein>
<gene>
    <name evidence="1" type="ORF">JY651_44250</name>
</gene>
<keyword evidence="2" id="KW-1185">Reference proteome</keyword>
<dbReference type="Proteomes" id="UP000662747">
    <property type="component" value="Chromosome"/>
</dbReference>
<evidence type="ECO:0000313" key="1">
    <source>
        <dbReference type="EMBL" id="QSQ22079.1"/>
    </source>
</evidence>
<dbReference type="RefSeq" id="WP_206723656.1">
    <property type="nucleotide sequence ID" value="NZ_CP071090.1"/>
</dbReference>
<dbReference type="EMBL" id="CP071090">
    <property type="protein sequence ID" value="QSQ22079.1"/>
    <property type="molecule type" value="Genomic_DNA"/>
</dbReference>
<accession>A0ABX7NT57</accession>
<name>A0ABX7NT57_9BACT</name>
<organism evidence="1 2">
    <name type="scientific">Pyxidicoccus parkwayensis</name>
    <dbReference type="NCBI Taxonomy" id="2813578"/>
    <lineage>
        <taxon>Bacteria</taxon>
        <taxon>Pseudomonadati</taxon>
        <taxon>Myxococcota</taxon>
        <taxon>Myxococcia</taxon>
        <taxon>Myxococcales</taxon>
        <taxon>Cystobacterineae</taxon>
        <taxon>Myxococcaceae</taxon>
        <taxon>Pyxidicoccus</taxon>
    </lineage>
</organism>